<keyword evidence="2" id="KW-1185">Reference proteome</keyword>
<name>A0AA36MKK8_9DINO</name>
<protein>
    <submittedName>
        <fullName evidence="1">Uncharacterized protein</fullName>
    </submittedName>
</protein>
<dbReference type="EMBL" id="CAUJNA010000052">
    <property type="protein sequence ID" value="CAJ1371068.1"/>
    <property type="molecule type" value="Genomic_DNA"/>
</dbReference>
<reference evidence="1" key="1">
    <citation type="submission" date="2023-08" db="EMBL/GenBank/DDBJ databases">
        <authorList>
            <person name="Chen Y."/>
            <person name="Shah S."/>
            <person name="Dougan E. K."/>
            <person name="Thang M."/>
            <person name="Chan C."/>
        </authorList>
    </citation>
    <scope>NUCLEOTIDE SEQUENCE</scope>
</reference>
<gene>
    <name evidence="1" type="ORF">EVOR1521_LOCUS1487</name>
</gene>
<dbReference type="AlphaFoldDB" id="A0AA36MKK8"/>
<accession>A0AA36MKK8</accession>
<organism evidence="1 2">
    <name type="scientific">Effrenium voratum</name>
    <dbReference type="NCBI Taxonomy" id="2562239"/>
    <lineage>
        <taxon>Eukaryota</taxon>
        <taxon>Sar</taxon>
        <taxon>Alveolata</taxon>
        <taxon>Dinophyceae</taxon>
        <taxon>Suessiales</taxon>
        <taxon>Symbiodiniaceae</taxon>
        <taxon>Effrenium</taxon>
    </lineage>
</organism>
<comment type="caution">
    <text evidence="1">The sequence shown here is derived from an EMBL/GenBank/DDBJ whole genome shotgun (WGS) entry which is preliminary data.</text>
</comment>
<sequence length="205" mass="23435">AAKKKDKDAPKEDEKPKQVAFGCEDCNWYVCADCHGKKGEKQWQCMLQVDLREGFEVHREWFAVEHLRLFAEAEDDMESDDEDEKEDNLAKKFYPELVEGQHIKASLSSAGRWGFTSRFMYDAVVSKCQEDGNYDIKFQDQLLGEKKGMPIEELESLLSFEPSGLALDPSRNFFDFRFNSLPRGVTANGNGVDLKAAAVKVLYWT</sequence>
<feature type="non-terminal residue" evidence="1">
    <location>
        <position position="205"/>
    </location>
</feature>
<proteinExistence type="predicted"/>
<evidence type="ECO:0000313" key="2">
    <source>
        <dbReference type="Proteomes" id="UP001178507"/>
    </source>
</evidence>
<evidence type="ECO:0000313" key="1">
    <source>
        <dbReference type="EMBL" id="CAJ1371068.1"/>
    </source>
</evidence>
<dbReference type="Proteomes" id="UP001178507">
    <property type="component" value="Unassembled WGS sequence"/>
</dbReference>